<evidence type="ECO:0000256" key="1">
    <source>
        <dbReference type="ARBA" id="ARBA00012722"/>
    </source>
</evidence>
<dbReference type="GO" id="GO:0006281">
    <property type="term" value="P:DNA repair"/>
    <property type="evidence" value="ECO:0007669"/>
    <property type="project" value="UniProtKB-KW"/>
</dbReference>
<keyword evidence="6" id="KW-0520">NAD</keyword>
<dbReference type="InterPro" id="IPR012340">
    <property type="entry name" value="NA-bd_OB-fold"/>
</dbReference>
<proteinExistence type="inferred from homology"/>
<dbReference type="CDD" id="cd00114">
    <property type="entry name" value="LIGANc"/>
    <property type="match status" value="1"/>
</dbReference>
<dbReference type="InterPro" id="IPR013840">
    <property type="entry name" value="DNAligase_N"/>
</dbReference>
<dbReference type="NCBIfam" id="NF005932">
    <property type="entry name" value="PRK07956.1"/>
    <property type="match status" value="1"/>
</dbReference>
<name>A0A3B1DD78_9ZZZZ</name>
<reference evidence="12" key="1">
    <citation type="submission" date="2018-06" db="EMBL/GenBank/DDBJ databases">
        <authorList>
            <person name="Zhirakovskaya E."/>
        </authorList>
    </citation>
    <scope>NUCLEOTIDE SEQUENCE</scope>
</reference>
<dbReference type="NCBIfam" id="TIGR00575">
    <property type="entry name" value="dnlj"/>
    <property type="match status" value="1"/>
</dbReference>
<dbReference type="Gene3D" id="1.10.287.610">
    <property type="entry name" value="Helix hairpin bin"/>
    <property type="match status" value="1"/>
</dbReference>
<evidence type="ECO:0000256" key="3">
    <source>
        <dbReference type="ARBA" id="ARBA00022705"/>
    </source>
</evidence>
<sequence>MITSQKQKIFILFICTLLLFFQGQKTNAQINQFYYKELSQKINRHNTLYYSGTPSISDEKYDALMTELIEIEQHNPQWITSSSPTQHVGHTISETSPTLNHKSPMLSIKKMRKIQELINFDRWVKQKINVDSPTVSYYIEEKIDGIAISLQYENGRLIRGLTRGDGKRGQDVTDIIKKIPSIPKQLLKKYPKFIEIRGEIYISKLQFIKINKARKKLNKKLFANARNLAAGSLHLNDSNIASRRGLVMTAFGIGKVSTPIASTQKELLKRLDDFGFNIPLKGTLCPSIKETIHTIQKLMLQKNQLPYETDGLVIKVNNLIHQHSLGRTNKNMLGMIVFKFGGIQVSTTIQKIIWQIGRTGKITPVAILKPVWLDGSKISRVSIHNAEKLKQLNIHVGDTILIEKAGRVIPKIIKIVSSIQTAPVSLPHQCPVCLTPFVKIKDTISYHCNNTSCPARIKKQIEYFVERNKMDIQGLRPSLINQLVEKKLVSSPIDLYRLDLKMLKQLTGLSAMKAESILKSIKHSKTKPLEKILTALGIPFIGPQKAEILANQFKTMNALKSASIEELKTIPRIGEATARAIFNFFQDEQNQKIHYFSLHDAPYAKQE</sequence>
<evidence type="ECO:0000256" key="9">
    <source>
        <dbReference type="SAM" id="MobiDB-lite"/>
    </source>
</evidence>
<keyword evidence="7" id="KW-0234">DNA repair</keyword>
<dbReference type="GO" id="GO:0046872">
    <property type="term" value="F:metal ion binding"/>
    <property type="evidence" value="ECO:0007669"/>
    <property type="project" value="UniProtKB-KW"/>
</dbReference>
<evidence type="ECO:0000256" key="4">
    <source>
        <dbReference type="ARBA" id="ARBA00022763"/>
    </source>
</evidence>
<organism evidence="12">
    <name type="scientific">hydrothermal vent metagenome</name>
    <dbReference type="NCBI Taxonomy" id="652676"/>
    <lineage>
        <taxon>unclassified sequences</taxon>
        <taxon>metagenomes</taxon>
        <taxon>ecological metagenomes</taxon>
    </lineage>
</organism>
<dbReference type="InterPro" id="IPR033136">
    <property type="entry name" value="DNA_ligase_CS"/>
</dbReference>
<dbReference type="HAMAP" id="MF_01588">
    <property type="entry name" value="DNA_ligase_A"/>
    <property type="match status" value="1"/>
</dbReference>
<dbReference type="GO" id="GO:0006260">
    <property type="term" value="P:DNA replication"/>
    <property type="evidence" value="ECO:0007669"/>
    <property type="project" value="UniProtKB-KW"/>
</dbReference>
<accession>A0A3B1DD78</accession>
<dbReference type="GO" id="GO:0003911">
    <property type="term" value="F:DNA ligase (NAD+) activity"/>
    <property type="evidence" value="ECO:0007669"/>
    <property type="project" value="UniProtKB-EC"/>
</dbReference>
<protein>
    <recommendedName>
        <fullName evidence="1">DNA ligase (NAD(+))</fullName>
        <ecNumber evidence="1">6.5.1.2</ecNumber>
    </recommendedName>
</protein>
<dbReference type="PROSITE" id="PS01056">
    <property type="entry name" value="DNA_LIGASE_N2"/>
    <property type="match status" value="1"/>
</dbReference>
<dbReference type="Pfam" id="PF14520">
    <property type="entry name" value="HHH_5"/>
    <property type="match status" value="1"/>
</dbReference>
<dbReference type="Gene3D" id="3.30.470.30">
    <property type="entry name" value="DNA ligase/mRNA capping enzyme"/>
    <property type="match status" value="1"/>
</dbReference>
<keyword evidence="2 12" id="KW-0436">Ligase</keyword>
<dbReference type="Pfam" id="PF01653">
    <property type="entry name" value="DNA_ligase_aden"/>
    <property type="match status" value="1"/>
</dbReference>
<feature type="domain" description="Helix-hairpin-helix DNA-binding motif class 1" evidence="10">
    <location>
        <begin position="565"/>
        <end position="584"/>
    </location>
</feature>
<dbReference type="PIRSF" id="PIRSF001604">
    <property type="entry name" value="LigA"/>
    <property type="match status" value="1"/>
</dbReference>
<dbReference type="AlphaFoldDB" id="A0A3B1DD78"/>
<dbReference type="SMART" id="SM00278">
    <property type="entry name" value="HhH1"/>
    <property type="match status" value="2"/>
</dbReference>
<dbReference type="SMART" id="SM00532">
    <property type="entry name" value="LIGANc"/>
    <property type="match status" value="1"/>
</dbReference>
<keyword evidence="4" id="KW-0227">DNA damage</keyword>
<dbReference type="InterPro" id="IPR001679">
    <property type="entry name" value="DNA_ligase"/>
</dbReference>
<dbReference type="EMBL" id="UOGJ01000110">
    <property type="protein sequence ID" value="VAX36811.1"/>
    <property type="molecule type" value="Genomic_DNA"/>
</dbReference>
<evidence type="ECO:0000256" key="2">
    <source>
        <dbReference type="ARBA" id="ARBA00022598"/>
    </source>
</evidence>
<feature type="domain" description="NAD-dependent DNA ligase N-terminal" evidence="11">
    <location>
        <begin position="30"/>
        <end position="469"/>
    </location>
</feature>
<dbReference type="Gene3D" id="2.40.50.140">
    <property type="entry name" value="Nucleic acid-binding proteins"/>
    <property type="match status" value="1"/>
</dbReference>
<dbReference type="InterPro" id="IPR004150">
    <property type="entry name" value="NAD_DNA_ligase_OB"/>
</dbReference>
<evidence type="ECO:0000256" key="5">
    <source>
        <dbReference type="ARBA" id="ARBA00022842"/>
    </source>
</evidence>
<dbReference type="EC" id="6.5.1.2" evidence="1"/>
<comment type="catalytic activity">
    <reaction evidence="8">
        <text>NAD(+) + (deoxyribonucleotide)n-3'-hydroxyl + 5'-phospho-(deoxyribonucleotide)m = (deoxyribonucleotide)n+m + AMP + beta-nicotinamide D-nucleotide.</text>
        <dbReference type="EC" id="6.5.1.2"/>
    </reaction>
</comment>
<feature type="domain" description="Helix-hairpin-helix DNA-binding motif class 1" evidence="10">
    <location>
        <begin position="501"/>
        <end position="520"/>
    </location>
</feature>
<gene>
    <name evidence="12" type="ORF">MNBD_UNCLBAC01-1315</name>
</gene>
<keyword evidence="3" id="KW-0235">DNA replication</keyword>
<evidence type="ECO:0000259" key="10">
    <source>
        <dbReference type="SMART" id="SM00278"/>
    </source>
</evidence>
<dbReference type="InterPro" id="IPR041663">
    <property type="entry name" value="DisA/LigA_HHH"/>
</dbReference>
<dbReference type="SUPFAM" id="SSF56091">
    <property type="entry name" value="DNA ligase/mRNA capping enzyme, catalytic domain"/>
    <property type="match status" value="1"/>
</dbReference>
<dbReference type="InterPro" id="IPR013839">
    <property type="entry name" value="DNAligase_adenylation"/>
</dbReference>
<keyword evidence="5" id="KW-0460">Magnesium</keyword>
<evidence type="ECO:0000256" key="7">
    <source>
        <dbReference type="ARBA" id="ARBA00023204"/>
    </source>
</evidence>
<evidence type="ECO:0000256" key="8">
    <source>
        <dbReference type="ARBA" id="ARBA00034005"/>
    </source>
</evidence>
<dbReference type="Gene3D" id="1.10.150.20">
    <property type="entry name" value="5' to 3' exonuclease, C-terminal subdomain"/>
    <property type="match status" value="2"/>
</dbReference>
<dbReference type="InterPro" id="IPR010994">
    <property type="entry name" value="RuvA_2-like"/>
</dbReference>
<dbReference type="SUPFAM" id="SSF47781">
    <property type="entry name" value="RuvA domain 2-like"/>
    <property type="match status" value="1"/>
</dbReference>
<dbReference type="Pfam" id="PF03120">
    <property type="entry name" value="OB_DNA_ligase"/>
    <property type="match status" value="1"/>
</dbReference>
<evidence type="ECO:0000259" key="11">
    <source>
        <dbReference type="SMART" id="SM00532"/>
    </source>
</evidence>
<feature type="region of interest" description="Disordered" evidence="9">
    <location>
        <begin position="80"/>
        <end position="100"/>
    </location>
</feature>
<dbReference type="SUPFAM" id="SSF50249">
    <property type="entry name" value="Nucleic acid-binding proteins"/>
    <property type="match status" value="1"/>
</dbReference>
<dbReference type="GO" id="GO:0003677">
    <property type="term" value="F:DNA binding"/>
    <property type="evidence" value="ECO:0007669"/>
    <property type="project" value="InterPro"/>
</dbReference>
<evidence type="ECO:0000256" key="6">
    <source>
        <dbReference type="ARBA" id="ARBA00023027"/>
    </source>
</evidence>
<dbReference type="InterPro" id="IPR003583">
    <property type="entry name" value="Hlx-hairpin-Hlx_DNA-bd_motif"/>
</dbReference>
<evidence type="ECO:0000313" key="12">
    <source>
        <dbReference type="EMBL" id="VAX36811.1"/>
    </source>
</evidence>
<dbReference type="Pfam" id="PF12826">
    <property type="entry name" value="HHH_2"/>
    <property type="match status" value="1"/>
</dbReference>